<name>A0A8H7KH67_AGABI</name>
<dbReference type="PANTHER" id="PTHR34105:SF1">
    <property type="entry name" value="PROLINE-, GLUTAMIC ACID- AND LEUCINE-RICH PROTEIN 1"/>
    <property type="match status" value="1"/>
</dbReference>
<feature type="domain" description="Pre-rRNA-processing protein RIX1 N-terminal" evidence="6">
    <location>
        <begin position="9"/>
        <end position="191"/>
    </location>
</feature>
<evidence type="ECO:0000256" key="3">
    <source>
        <dbReference type="ARBA" id="ARBA00021502"/>
    </source>
</evidence>
<evidence type="ECO:0000256" key="4">
    <source>
        <dbReference type="ARBA" id="ARBA00023242"/>
    </source>
</evidence>
<protein>
    <recommendedName>
        <fullName evidence="3">Pre-rRNA-processing protein RIX1</fullName>
    </recommendedName>
</protein>
<gene>
    <name evidence="7" type="ORF">Agabi119p4_4298</name>
</gene>
<accession>A0A8H7KH67</accession>
<evidence type="ECO:0000313" key="8">
    <source>
        <dbReference type="Proteomes" id="UP000629468"/>
    </source>
</evidence>
<evidence type="ECO:0000256" key="2">
    <source>
        <dbReference type="ARBA" id="ARBA00010511"/>
    </source>
</evidence>
<organism evidence="7 8">
    <name type="scientific">Agaricus bisporus var. burnettii</name>
    <dbReference type="NCBI Taxonomy" id="192524"/>
    <lineage>
        <taxon>Eukaryota</taxon>
        <taxon>Fungi</taxon>
        <taxon>Dikarya</taxon>
        <taxon>Basidiomycota</taxon>
        <taxon>Agaricomycotina</taxon>
        <taxon>Agaricomycetes</taxon>
        <taxon>Agaricomycetidae</taxon>
        <taxon>Agaricales</taxon>
        <taxon>Agaricineae</taxon>
        <taxon>Agaricaceae</taxon>
        <taxon>Agaricus</taxon>
    </lineage>
</organism>
<evidence type="ECO:0000313" key="7">
    <source>
        <dbReference type="EMBL" id="KAF7775905.1"/>
    </source>
</evidence>
<dbReference type="GO" id="GO:0005634">
    <property type="term" value="C:nucleus"/>
    <property type="evidence" value="ECO:0007669"/>
    <property type="project" value="UniProtKB-SubCell"/>
</dbReference>
<comment type="similarity">
    <text evidence="2">Belongs to the RIX1/PELP1 family.</text>
</comment>
<dbReference type="PANTHER" id="PTHR34105">
    <property type="entry name" value="PROLINE-, GLUTAMIC ACID- AND LEUCINE-RICH PROTEIN 1"/>
    <property type="match status" value="1"/>
</dbReference>
<keyword evidence="4" id="KW-0539">Nucleus</keyword>
<dbReference type="AlphaFoldDB" id="A0A8H7KH67"/>
<reference evidence="7 8" key="1">
    <citation type="journal article" name="Sci. Rep.">
        <title>Telomere-to-telomere assembled and centromere annotated genomes of the two main subspecies of the button mushroom Agaricus bisporus reveal especially polymorphic chromosome ends.</title>
        <authorList>
            <person name="Sonnenberg A.S.M."/>
            <person name="Sedaghat-Telgerd N."/>
            <person name="Lavrijssen B."/>
            <person name="Ohm R.A."/>
            <person name="Hendrickx P.M."/>
            <person name="Scholtmeijer K."/>
            <person name="Baars J.J.P."/>
            <person name="van Peer A."/>
        </authorList>
    </citation>
    <scope>NUCLEOTIDE SEQUENCE [LARGE SCALE GENOMIC DNA]</scope>
    <source>
        <strain evidence="7 8">H119_p4</strain>
    </source>
</reference>
<proteinExistence type="inferred from homology"/>
<dbReference type="Pfam" id="PF08167">
    <property type="entry name" value="RIX1"/>
    <property type="match status" value="1"/>
</dbReference>
<feature type="compositionally biased region" description="Acidic residues" evidence="5">
    <location>
        <begin position="714"/>
        <end position="733"/>
    </location>
</feature>
<sequence length="733" mass="80460">MNEHHPLKTLLSIHLASDKSAALHLPFVLGALGPDSLTPSPHLSKWTARIQTLLHSKDAAGRWAGLILAQKTANISKTLLLENGQSWVGASLPLLSKNEPPVVLKAAIRLLHAIFTRSYETTEFRRQVATQNIPKLLVALVSLSELTSDIELKVVAIATLVDLIPLYPTLHKPSQQALSSLALRFLDGNPHTPIPSPLLSIASRLYCVIHVTGGKVGASNHWRKALDETLKFGTNAFWCLRTTFTGVPPNVPVSSNGDPTTPVPLHLERLKCSVTILIDLLSSIVYRPVQVPVGEIVRFATLLLKCSDNKKEGFVDASTHALELTTTLKIQELGCSLVVSLAEKVKHHLQPYLAQLLGILAVHLETRNTGDHCYIILQTTQTLLLHYSTSSPLVATRLMKGILPLVSKILRDHNTRDTILDSFAQSKGRKGKKKAQMFEADELFTSVRCIIYPTESDGKIVLIALEAIRLLLRDPYLDASVESISVRVLVSILLVIDRIPPTNLSSNRTLYQDLVLKLRRISTEFISGNSNTLSKSLPLISNALVRGDNTEFQRQLDLLLHPRLPPLVWSLPLAEKLSLVFSDESHEEGVLRRSLGLYRDQAELHRDADVDMNDSEPNPTADPPLAVPVPKETTSNIEFSALSTSSVPPPETARGEASGEEQLKQTSKDAQEAAKISNANTVHPTTTEPLRAQVSDKASAPTQKVSAYRIQPPAEDEDEDIPAIDMNSDSDFE</sequence>
<feature type="compositionally biased region" description="Polar residues" evidence="5">
    <location>
        <begin position="677"/>
        <end position="688"/>
    </location>
</feature>
<dbReference type="GO" id="GO:0006364">
    <property type="term" value="P:rRNA processing"/>
    <property type="evidence" value="ECO:0007669"/>
    <property type="project" value="TreeGrafter"/>
</dbReference>
<evidence type="ECO:0000256" key="5">
    <source>
        <dbReference type="SAM" id="MobiDB-lite"/>
    </source>
</evidence>
<comment type="caution">
    <text evidence="7">The sequence shown here is derived from an EMBL/GenBank/DDBJ whole genome shotgun (WGS) entry which is preliminary data.</text>
</comment>
<evidence type="ECO:0000256" key="1">
    <source>
        <dbReference type="ARBA" id="ARBA00004123"/>
    </source>
</evidence>
<evidence type="ECO:0000259" key="6">
    <source>
        <dbReference type="Pfam" id="PF08167"/>
    </source>
</evidence>
<dbReference type="InterPro" id="IPR012583">
    <property type="entry name" value="RIX1_N"/>
</dbReference>
<comment type="subcellular location">
    <subcellularLocation>
        <location evidence="1">Nucleus</location>
    </subcellularLocation>
</comment>
<dbReference type="InterPro" id="IPR016024">
    <property type="entry name" value="ARM-type_fold"/>
</dbReference>
<dbReference type="EMBL" id="JABXXO010000006">
    <property type="protein sequence ID" value="KAF7775905.1"/>
    <property type="molecule type" value="Genomic_DNA"/>
</dbReference>
<dbReference type="SUPFAM" id="SSF48371">
    <property type="entry name" value="ARM repeat"/>
    <property type="match status" value="1"/>
</dbReference>
<feature type="region of interest" description="Disordered" evidence="5">
    <location>
        <begin position="608"/>
        <end position="733"/>
    </location>
</feature>
<feature type="compositionally biased region" description="Polar residues" evidence="5">
    <location>
        <begin position="632"/>
        <end position="646"/>
    </location>
</feature>
<feature type="compositionally biased region" description="Basic and acidic residues" evidence="5">
    <location>
        <begin position="661"/>
        <end position="672"/>
    </location>
</feature>
<dbReference type="Proteomes" id="UP000629468">
    <property type="component" value="Unassembled WGS sequence"/>
</dbReference>